<gene>
    <name evidence="1" type="ORF">ELQ35_20900</name>
</gene>
<proteinExistence type="predicted"/>
<evidence type="ECO:0008006" key="3">
    <source>
        <dbReference type="Google" id="ProtNLM"/>
    </source>
</evidence>
<evidence type="ECO:0000313" key="2">
    <source>
        <dbReference type="Proteomes" id="UP000267430"/>
    </source>
</evidence>
<comment type="caution">
    <text evidence="1">The sequence shown here is derived from an EMBL/GenBank/DDBJ whole genome shotgun (WGS) entry which is preliminary data.</text>
</comment>
<dbReference type="OrthoDB" id="2454201at2"/>
<dbReference type="AlphaFoldDB" id="A0A433H9V8"/>
<name>A0A433H9V8_9BACI</name>
<evidence type="ECO:0000313" key="1">
    <source>
        <dbReference type="EMBL" id="RUQ25127.1"/>
    </source>
</evidence>
<protein>
    <recommendedName>
        <fullName evidence="3">DUF5082 domain-containing protein</fullName>
    </recommendedName>
</protein>
<dbReference type="Proteomes" id="UP000267430">
    <property type="component" value="Unassembled WGS sequence"/>
</dbReference>
<organism evidence="1 2">
    <name type="scientific">Peribacillus cavernae</name>
    <dbReference type="NCBI Taxonomy" id="1674310"/>
    <lineage>
        <taxon>Bacteria</taxon>
        <taxon>Bacillati</taxon>
        <taxon>Bacillota</taxon>
        <taxon>Bacilli</taxon>
        <taxon>Bacillales</taxon>
        <taxon>Bacillaceae</taxon>
        <taxon>Peribacillus</taxon>
    </lineage>
</organism>
<accession>A0A433H9V8</accession>
<keyword evidence="2" id="KW-1185">Reference proteome</keyword>
<dbReference type="EMBL" id="RYZZ01000044">
    <property type="protein sequence ID" value="RUQ25127.1"/>
    <property type="molecule type" value="Genomic_DNA"/>
</dbReference>
<reference evidence="1 2" key="1">
    <citation type="submission" date="2018-12" db="EMBL/GenBank/DDBJ databases">
        <title>Bacillus chawlae sp. nov., Bacillus glennii sp. nov., and Bacillus saganii sp. nov. Isolated from the Vehicle Assembly Building at Kennedy Space Center where the Viking Spacecraft were Assembled.</title>
        <authorList>
            <person name="Seuylemezian A."/>
            <person name="Vaishampayan P."/>
        </authorList>
    </citation>
    <scope>NUCLEOTIDE SEQUENCE [LARGE SCALE GENOMIC DNA]</scope>
    <source>
        <strain evidence="1 2">L5</strain>
    </source>
</reference>
<sequence>MQEELRRLLEIKPGVEKIYQEFIMNYPYCMEPSLSSNTWNGKVASIFNEFRESEMKDNYNNILNEQFPMILFMLQNKIKELSVDIENLYSSIAVTQMKEQEAKAKEQ</sequence>